<sequence length="159" mass="19196">MKNKSYLLKYAIDYLSKFDTGKKHLERILKMKIQRVTKDKKERFNLYSQIDYVLNELEKNKLINDQDYTYNKIRIFASQAKSKNFIQNYLFQKGIEKKVIQEKLKDFENNNYDWEKKSAFAFAKKKKLLETKENFEKKLGKMARAGFSYELCKQILKTD</sequence>
<evidence type="ECO:0000256" key="1">
    <source>
        <dbReference type="SAM" id="Coils"/>
    </source>
</evidence>
<feature type="coiled-coil region" evidence="1">
    <location>
        <begin position="97"/>
        <end position="145"/>
    </location>
</feature>
<keyword evidence="1" id="KW-0175">Coiled coil</keyword>
<accession>A0A381XVQ6</accession>
<gene>
    <name evidence="2" type="ORF">METZ01_LOCUS121662</name>
</gene>
<evidence type="ECO:0008006" key="3">
    <source>
        <dbReference type="Google" id="ProtNLM"/>
    </source>
</evidence>
<proteinExistence type="predicted"/>
<name>A0A381XVQ6_9ZZZZ</name>
<reference evidence="2" key="1">
    <citation type="submission" date="2018-05" db="EMBL/GenBank/DDBJ databases">
        <authorList>
            <person name="Lanie J.A."/>
            <person name="Ng W.-L."/>
            <person name="Kazmierczak K.M."/>
            <person name="Andrzejewski T.M."/>
            <person name="Davidsen T.M."/>
            <person name="Wayne K.J."/>
            <person name="Tettelin H."/>
            <person name="Glass J.I."/>
            <person name="Rusch D."/>
            <person name="Podicherti R."/>
            <person name="Tsui H.-C.T."/>
            <person name="Winkler M.E."/>
        </authorList>
    </citation>
    <scope>NUCLEOTIDE SEQUENCE</scope>
</reference>
<protein>
    <recommendedName>
        <fullName evidence="3">Regulatory protein RecX</fullName>
    </recommendedName>
</protein>
<dbReference type="AlphaFoldDB" id="A0A381XVQ6"/>
<evidence type="ECO:0000313" key="2">
    <source>
        <dbReference type="EMBL" id="SVA68808.1"/>
    </source>
</evidence>
<organism evidence="2">
    <name type="scientific">marine metagenome</name>
    <dbReference type="NCBI Taxonomy" id="408172"/>
    <lineage>
        <taxon>unclassified sequences</taxon>
        <taxon>metagenomes</taxon>
        <taxon>ecological metagenomes</taxon>
    </lineage>
</organism>
<dbReference type="EMBL" id="UINC01016543">
    <property type="protein sequence ID" value="SVA68808.1"/>
    <property type="molecule type" value="Genomic_DNA"/>
</dbReference>